<keyword evidence="1" id="KW-0482">Metalloprotease</keyword>
<protein>
    <submittedName>
        <fullName evidence="1">Putative metalloprotease</fullName>
    </submittedName>
</protein>
<keyword evidence="1" id="KW-0378">Hydrolase</keyword>
<reference evidence="1" key="1">
    <citation type="submission" date="2012-12" db="EMBL/GenBank/DDBJ databases">
        <title>Identification and characterization of a phenylalanine ammonia-lyase gene family in Isatis indigotica Fort.</title>
        <authorList>
            <person name="Liu Q."/>
            <person name="Chen J."/>
            <person name="Zhou X."/>
            <person name="Di P."/>
            <person name="Xiao Y."/>
            <person name="Xuan H."/>
            <person name="Zhang L."/>
            <person name="Chen W."/>
        </authorList>
    </citation>
    <scope>NUCLEOTIDE SEQUENCE</scope>
    <source>
        <tissue evidence="1">Salivary gland</tissue>
    </source>
</reference>
<keyword evidence="1" id="KW-0645">Protease</keyword>
<sequence>MLLGTILILLWYRRQTRNIDRQQSVVPHEKYLHGFSSLDKSSVSCIITGVGVAAFCVTPGMVNLMSIEPHVHGACCGVFANSKLFGGYPWSCEMT</sequence>
<accession>A0A0K8R604</accession>
<evidence type="ECO:0000313" key="1">
    <source>
        <dbReference type="EMBL" id="JAA66298.1"/>
    </source>
</evidence>
<organism evidence="1">
    <name type="scientific">Ixodes ricinus</name>
    <name type="common">Common tick</name>
    <name type="synonym">Acarus ricinus</name>
    <dbReference type="NCBI Taxonomy" id="34613"/>
    <lineage>
        <taxon>Eukaryota</taxon>
        <taxon>Metazoa</taxon>
        <taxon>Ecdysozoa</taxon>
        <taxon>Arthropoda</taxon>
        <taxon>Chelicerata</taxon>
        <taxon>Arachnida</taxon>
        <taxon>Acari</taxon>
        <taxon>Parasitiformes</taxon>
        <taxon>Ixodida</taxon>
        <taxon>Ixodoidea</taxon>
        <taxon>Ixodidae</taxon>
        <taxon>Ixodinae</taxon>
        <taxon>Ixodes</taxon>
    </lineage>
</organism>
<name>A0A0K8R604_IXORI</name>
<dbReference type="GO" id="GO:0008237">
    <property type="term" value="F:metallopeptidase activity"/>
    <property type="evidence" value="ECO:0007669"/>
    <property type="project" value="UniProtKB-KW"/>
</dbReference>
<dbReference type="GO" id="GO:0006508">
    <property type="term" value="P:proteolysis"/>
    <property type="evidence" value="ECO:0007669"/>
    <property type="project" value="UniProtKB-KW"/>
</dbReference>
<dbReference type="EMBL" id="GADI01007510">
    <property type="protein sequence ID" value="JAA66298.1"/>
    <property type="molecule type" value="mRNA"/>
</dbReference>
<dbReference type="AlphaFoldDB" id="A0A0K8R604"/>
<proteinExistence type="evidence at transcript level"/>